<organism evidence="10 11">
    <name type="scientific">Candidatus Borkfalkia ceftriaxoniphila</name>
    <dbReference type="NCBI Taxonomy" id="2508949"/>
    <lineage>
        <taxon>Bacteria</taxon>
        <taxon>Bacillati</taxon>
        <taxon>Bacillota</taxon>
        <taxon>Clostridia</taxon>
        <taxon>Christensenellales</taxon>
        <taxon>Christensenellaceae</taxon>
        <taxon>Candidatus Borkfalkia</taxon>
    </lineage>
</organism>
<evidence type="ECO:0000313" key="11">
    <source>
        <dbReference type="Proteomes" id="UP000291269"/>
    </source>
</evidence>
<evidence type="ECO:0000259" key="9">
    <source>
        <dbReference type="Pfam" id="PF01048"/>
    </source>
</evidence>
<comment type="pathway">
    <text evidence="2 7">Purine metabolism; purine nucleoside salvage.</text>
</comment>
<comment type="caution">
    <text evidence="10">The sequence shown here is derived from an EMBL/GenBank/DDBJ whole genome shotgun (WGS) entry which is preliminary data.</text>
</comment>
<evidence type="ECO:0000256" key="7">
    <source>
        <dbReference type="PIRNR" id="PIRNR000477"/>
    </source>
</evidence>
<feature type="binding site" evidence="8">
    <location>
        <position position="117"/>
    </location>
    <ligand>
        <name>phosphate</name>
        <dbReference type="ChEBI" id="CHEBI:43474"/>
    </ligand>
</feature>
<dbReference type="GO" id="GO:0009116">
    <property type="term" value="P:nucleoside metabolic process"/>
    <property type="evidence" value="ECO:0007669"/>
    <property type="project" value="InterPro"/>
</dbReference>
<sequence length="276" mass="30523">MERKIFEDERVYDIAEQIYARTDVTPSVGLILGSGWGAVCRGLEEPITISYASLQNMPTCGVKGHSGNFVFGKLGCKNVVVAQGRFHLYEGKEFSDVLMPIKVMYALGIDTLILTNAAGGLNRAYRRGDLMVLKDHINFTFRNPLIGEKATEEYPVFCDMTNVYDEAIRNIILEECEALGLCAHSGVYIQVLGPSYETPAEIQAFSKLGADAVGMSTVVEAVFAKYLRLKVAAISGITNMGAGIEDERLDHHDVLSQARKNEENYSMLIKRVVKRI</sequence>
<evidence type="ECO:0000256" key="8">
    <source>
        <dbReference type="PIRSR" id="PIRSR000477-2"/>
    </source>
</evidence>
<feature type="binding site" evidence="8">
    <location>
        <position position="197"/>
    </location>
    <ligand>
        <name>a purine D-ribonucleoside</name>
        <dbReference type="ChEBI" id="CHEBI:142355"/>
    </ligand>
</feature>
<evidence type="ECO:0000256" key="3">
    <source>
        <dbReference type="ARBA" id="ARBA00006751"/>
    </source>
</evidence>
<keyword evidence="4 7" id="KW-0328">Glycosyltransferase</keyword>
<dbReference type="Gene3D" id="3.40.50.1580">
    <property type="entry name" value="Nucleoside phosphorylase domain"/>
    <property type="match status" value="1"/>
</dbReference>
<dbReference type="AlphaFoldDB" id="A0A4Q2K4I4"/>
<evidence type="ECO:0000256" key="4">
    <source>
        <dbReference type="ARBA" id="ARBA00022676"/>
    </source>
</evidence>
<dbReference type="EMBL" id="SDOZ01000005">
    <property type="protein sequence ID" value="RXZ57908.1"/>
    <property type="molecule type" value="Genomic_DNA"/>
</dbReference>
<dbReference type="GO" id="GO:0005737">
    <property type="term" value="C:cytoplasm"/>
    <property type="evidence" value="ECO:0007669"/>
    <property type="project" value="TreeGrafter"/>
</dbReference>
<dbReference type="NCBIfam" id="TIGR01697">
    <property type="entry name" value="PNPH-PUNA-XAPA"/>
    <property type="match status" value="1"/>
</dbReference>
<feature type="binding site" evidence="8">
    <location>
        <position position="239"/>
    </location>
    <ligand>
        <name>a purine D-ribonucleoside</name>
        <dbReference type="ChEBI" id="CHEBI:142355"/>
    </ligand>
</feature>
<dbReference type="CDD" id="cd09009">
    <property type="entry name" value="PNP-EcPNPII_like"/>
    <property type="match status" value="1"/>
</dbReference>
<accession>A0A4Q2K4I4</accession>
<evidence type="ECO:0000256" key="1">
    <source>
        <dbReference type="ARBA" id="ARBA00002678"/>
    </source>
</evidence>
<dbReference type="InterPro" id="IPR000845">
    <property type="entry name" value="Nucleoside_phosphorylase_d"/>
</dbReference>
<feature type="binding site" evidence="8">
    <location>
        <position position="34"/>
    </location>
    <ligand>
        <name>phosphate</name>
        <dbReference type="ChEBI" id="CHEBI:43474"/>
    </ligand>
</feature>
<dbReference type="InterPro" id="IPR035994">
    <property type="entry name" value="Nucleoside_phosphorylase_sf"/>
</dbReference>
<dbReference type="RefSeq" id="WP_129227311.1">
    <property type="nucleotide sequence ID" value="NZ_SDOZ01000005.1"/>
</dbReference>
<feature type="domain" description="Nucleoside phosphorylase" evidence="9">
    <location>
        <begin position="51"/>
        <end position="274"/>
    </location>
</feature>
<dbReference type="Proteomes" id="UP000291269">
    <property type="component" value="Unassembled WGS sequence"/>
</dbReference>
<dbReference type="NCBIfam" id="NF006054">
    <property type="entry name" value="PRK08202.1"/>
    <property type="match status" value="1"/>
</dbReference>
<dbReference type="Pfam" id="PF01048">
    <property type="entry name" value="PNP_UDP_1"/>
    <property type="match status" value="1"/>
</dbReference>
<dbReference type="PANTHER" id="PTHR11904:SF9">
    <property type="entry name" value="PURINE NUCLEOSIDE PHOSPHORYLASE-RELATED"/>
    <property type="match status" value="1"/>
</dbReference>
<feature type="binding site" evidence="8">
    <location>
        <position position="216"/>
    </location>
    <ligand>
        <name>phosphate</name>
        <dbReference type="ChEBI" id="CHEBI:43474"/>
    </ligand>
</feature>
<dbReference type="EC" id="2.4.2.1" evidence="7"/>
<feature type="binding site" evidence="8">
    <location>
        <position position="65"/>
    </location>
    <ligand>
        <name>phosphate</name>
        <dbReference type="ChEBI" id="CHEBI:43474"/>
    </ligand>
</feature>
<dbReference type="UniPathway" id="UPA00606"/>
<comment type="similarity">
    <text evidence="3 7">Belongs to the PNP/MTAP phosphorylase family.</text>
</comment>
<evidence type="ECO:0000256" key="6">
    <source>
        <dbReference type="ARBA" id="ARBA00048556"/>
    </source>
</evidence>
<dbReference type="PIRSF" id="PIRSF000477">
    <property type="entry name" value="PurNPase"/>
    <property type="match status" value="1"/>
</dbReference>
<comment type="catalytic activity">
    <reaction evidence="6">
        <text>a purine 2'-deoxy-D-ribonucleoside + phosphate = a purine nucleobase + 2-deoxy-alpha-D-ribose 1-phosphate</text>
        <dbReference type="Rhea" id="RHEA:36431"/>
        <dbReference type="ChEBI" id="CHEBI:26386"/>
        <dbReference type="ChEBI" id="CHEBI:43474"/>
        <dbReference type="ChEBI" id="CHEBI:57259"/>
        <dbReference type="ChEBI" id="CHEBI:142361"/>
        <dbReference type="EC" id="2.4.2.1"/>
    </reaction>
</comment>
<comment type="function">
    <text evidence="1">The purine nucleoside phosphorylases catalyze the phosphorolytic breakdown of the N-glycosidic bond in the beta-(deoxy)ribonucleoside molecules, with the formation of the corresponding free purine bases and pentose-1-phosphate. Cleaves guanosine, inosine, 2'-deoxyguanosine and 2'-deoxyinosine.</text>
</comment>
<feature type="binding site" evidence="8">
    <location>
        <begin position="85"/>
        <end position="87"/>
    </location>
    <ligand>
        <name>phosphate</name>
        <dbReference type="ChEBI" id="CHEBI:43474"/>
    </ligand>
</feature>
<dbReference type="OrthoDB" id="1523230at2"/>
<evidence type="ECO:0000256" key="2">
    <source>
        <dbReference type="ARBA" id="ARBA00005058"/>
    </source>
</evidence>
<dbReference type="PANTHER" id="PTHR11904">
    <property type="entry name" value="METHYLTHIOADENOSINE/PURINE NUCLEOSIDE PHOSPHORYLASE"/>
    <property type="match status" value="1"/>
</dbReference>
<dbReference type="InterPro" id="IPR011268">
    <property type="entry name" value="Purine_phosphorylase"/>
</dbReference>
<gene>
    <name evidence="10" type="ORF">ESZ91_11185</name>
</gene>
<name>A0A4Q2K4I4_9FIRM</name>
<dbReference type="SUPFAM" id="SSF53167">
    <property type="entry name" value="Purine and uridine phosphorylases"/>
    <property type="match status" value="1"/>
</dbReference>
<proteinExistence type="inferred from homology"/>
<keyword evidence="5 7" id="KW-0808">Transferase</keyword>
<protein>
    <recommendedName>
        <fullName evidence="7">Purine nucleoside phosphorylase</fullName>
        <ecNumber evidence="7">2.4.2.1</ecNumber>
    </recommendedName>
    <alternativeName>
        <fullName evidence="7">Inosine-guanosine phosphorylase</fullName>
    </alternativeName>
</protein>
<keyword evidence="11" id="KW-1185">Reference proteome</keyword>
<evidence type="ECO:0000256" key="5">
    <source>
        <dbReference type="ARBA" id="ARBA00022679"/>
    </source>
</evidence>
<reference evidence="10 11" key="1">
    <citation type="journal article" date="2019" name="Gut">
        <title>Antibiotics-induced monodominance of a novel gut bacterial order.</title>
        <authorList>
            <person name="Hildebrand F."/>
            <person name="Moitinho-Silva L."/>
            <person name="Blasche S."/>
            <person name="Jahn M.T."/>
            <person name="Gossmann T.I."/>
            <person name="Heuerta-Cepas J."/>
            <person name="Hercog R."/>
            <person name="Luetge M."/>
            <person name="Bahram M."/>
            <person name="Pryszlak A."/>
            <person name="Alves R.J."/>
            <person name="Waszak S.M."/>
            <person name="Zhu A."/>
            <person name="Ye L."/>
            <person name="Costea P.I."/>
            <person name="Aalvink S."/>
            <person name="Belzer C."/>
            <person name="Forslund S.K."/>
            <person name="Sunagawa S."/>
            <person name="Hentschel U."/>
            <person name="Merten C."/>
            <person name="Patil K.R."/>
            <person name="Benes V."/>
            <person name="Bork P."/>
        </authorList>
    </citation>
    <scope>NUCLEOTIDE SEQUENCE [LARGE SCALE GENOMIC DNA]</scope>
    <source>
        <strain evidence="10 11">HDS1380</strain>
    </source>
</reference>
<evidence type="ECO:0000313" key="10">
    <source>
        <dbReference type="EMBL" id="RXZ57908.1"/>
    </source>
</evidence>
<dbReference type="GO" id="GO:0004731">
    <property type="term" value="F:purine-nucleoside phosphorylase activity"/>
    <property type="evidence" value="ECO:0007669"/>
    <property type="project" value="UniProtKB-EC"/>
</dbReference>